<organism evidence="3 4">
    <name type="scientific">Saccharopolyspora flava</name>
    <dbReference type="NCBI Taxonomy" id="95161"/>
    <lineage>
        <taxon>Bacteria</taxon>
        <taxon>Bacillati</taxon>
        <taxon>Actinomycetota</taxon>
        <taxon>Actinomycetes</taxon>
        <taxon>Pseudonocardiales</taxon>
        <taxon>Pseudonocardiaceae</taxon>
        <taxon>Saccharopolyspora</taxon>
    </lineage>
</organism>
<evidence type="ECO:0000313" key="4">
    <source>
        <dbReference type="Proteomes" id="UP000198852"/>
    </source>
</evidence>
<dbReference type="GO" id="GO:0016787">
    <property type="term" value="F:hydrolase activity"/>
    <property type="evidence" value="ECO:0007669"/>
    <property type="project" value="UniProtKB-KW"/>
</dbReference>
<dbReference type="STRING" id="95161.SAMN05660874_02990"/>
<proteinExistence type="predicted"/>
<comment type="cofactor">
    <cofactor evidence="1">
        <name>Mn(2+)</name>
        <dbReference type="ChEBI" id="CHEBI:29035"/>
    </cofactor>
    <text evidence="1">The Mn(2+) ion enhances activity.</text>
</comment>
<accession>A0A1I6S8M7</accession>
<dbReference type="Pfam" id="PF07687">
    <property type="entry name" value="M20_dimer"/>
    <property type="match status" value="1"/>
</dbReference>
<name>A0A1I6S8M7_9PSEU</name>
<keyword evidence="1" id="KW-0464">Manganese</keyword>
<dbReference type="InterPro" id="IPR002933">
    <property type="entry name" value="Peptidase_M20"/>
</dbReference>
<dbReference type="NCBIfam" id="TIGR01891">
    <property type="entry name" value="amidohydrolases"/>
    <property type="match status" value="1"/>
</dbReference>
<feature type="binding site" evidence="1">
    <location>
        <position position="114"/>
    </location>
    <ligand>
        <name>Mn(2+)</name>
        <dbReference type="ChEBI" id="CHEBI:29035"/>
        <label>2</label>
    </ligand>
</feature>
<feature type="binding site" evidence="1">
    <location>
        <position position="150"/>
    </location>
    <ligand>
        <name>Mn(2+)</name>
        <dbReference type="ChEBI" id="CHEBI:29035"/>
        <label>2</label>
    </ligand>
</feature>
<evidence type="ECO:0000313" key="3">
    <source>
        <dbReference type="EMBL" id="SFS73292.1"/>
    </source>
</evidence>
<dbReference type="EMBL" id="FOZX01000004">
    <property type="protein sequence ID" value="SFS73292.1"/>
    <property type="molecule type" value="Genomic_DNA"/>
</dbReference>
<dbReference type="Pfam" id="PF01546">
    <property type="entry name" value="Peptidase_M20"/>
    <property type="match status" value="1"/>
</dbReference>
<dbReference type="PANTHER" id="PTHR11014">
    <property type="entry name" value="PEPTIDASE M20 FAMILY MEMBER"/>
    <property type="match status" value="1"/>
</dbReference>
<dbReference type="Proteomes" id="UP000198852">
    <property type="component" value="Unassembled WGS sequence"/>
</dbReference>
<evidence type="ECO:0000256" key="1">
    <source>
        <dbReference type="PIRSR" id="PIRSR005962-1"/>
    </source>
</evidence>
<keyword evidence="4" id="KW-1185">Reference proteome</keyword>
<gene>
    <name evidence="3" type="ORF">SAMN05660874_02990</name>
</gene>
<dbReference type="PIRSF" id="PIRSF005962">
    <property type="entry name" value="Pept_M20D_amidohydro"/>
    <property type="match status" value="1"/>
</dbReference>
<feature type="domain" description="Peptidase M20 dimerisation" evidence="2">
    <location>
        <begin position="198"/>
        <end position="295"/>
    </location>
</feature>
<feature type="binding site" evidence="1">
    <location>
        <position position="177"/>
    </location>
    <ligand>
        <name>Mn(2+)</name>
        <dbReference type="ChEBI" id="CHEBI:29035"/>
        <label>2</label>
    </ligand>
</feature>
<keyword evidence="3" id="KW-0378">Hydrolase</keyword>
<dbReference type="GO" id="GO:0046872">
    <property type="term" value="F:metal ion binding"/>
    <property type="evidence" value="ECO:0007669"/>
    <property type="project" value="UniProtKB-KW"/>
</dbReference>
<feature type="binding site" evidence="1">
    <location>
        <position position="116"/>
    </location>
    <ligand>
        <name>Mn(2+)</name>
        <dbReference type="ChEBI" id="CHEBI:29035"/>
        <label>2</label>
    </ligand>
</feature>
<dbReference type="Gene3D" id="3.40.630.10">
    <property type="entry name" value="Zn peptidases"/>
    <property type="match status" value="1"/>
</dbReference>
<dbReference type="InterPro" id="IPR011650">
    <property type="entry name" value="Peptidase_M20_dimer"/>
</dbReference>
<evidence type="ECO:0000259" key="2">
    <source>
        <dbReference type="Pfam" id="PF07687"/>
    </source>
</evidence>
<sequence length="418" mass="43781">MSATAVKEVLAGLDDVRDDLHALYRHLHAHPELSMQEHRTAELIEERLAALGVPAFRCGGTGVVGVLENGPGPVVAFRADTDGLPIDERTGLDYASTATGVLPDGTETAVMHGCGHDTHVASLLAAATLMSGARHAWSGTLVLLFQPGEEVAAGARAMVADGLWDRAPRPEVVLGQHVMSGPAGAVGCATGTAASMADSWQVVVRGRGAHGSQPDLALDPIVQVAHTITRIQGVVSREVSPLSSAVVTVGRIAGGLKENIIPDSAMFTLNVRTFDDAVRTRVLEALRRIIRAEAEASGAPEPEITELSAFPRLVNDEAVSGRVTAALDAHWGEGSVRAAEAMMGSEDFGVLGEAIGVPYCFWTIGGTDPERHARAEADGEVVPGNHSPFFAPVVEPTLSRMVEAAVVGMLEFFSGEPR</sequence>
<protein>
    <submittedName>
        <fullName evidence="3">Hippurate hydrolase</fullName>
    </submittedName>
</protein>
<dbReference type="AlphaFoldDB" id="A0A1I6S8M7"/>
<dbReference type="SUPFAM" id="SSF53187">
    <property type="entry name" value="Zn-dependent exopeptidases"/>
    <property type="match status" value="1"/>
</dbReference>
<dbReference type="Gene3D" id="3.30.70.360">
    <property type="match status" value="1"/>
</dbReference>
<dbReference type="SUPFAM" id="SSF55031">
    <property type="entry name" value="Bacterial exopeptidase dimerisation domain"/>
    <property type="match status" value="1"/>
</dbReference>
<dbReference type="InterPro" id="IPR017439">
    <property type="entry name" value="Amidohydrolase"/>
</dbReference>
<dbReference type="PANTHER" id="PTHR11014:SF63">
    <property type="entry name" value="METALLOPEPTIDASE, PUTATIVE (AFU_ORTHOLOGUE AFUA_6G09600)-RELATED"/>
    <property type="match status" value="1"/>
</dbReference>
<dbReference type="InterPro" id="IPR036264">
    <property type="entry name" value="Bact_exopeptidase_dim_dom"/>
</dbReference>
<dbReference type="RefSeq" id="WP_245775862.1">
    <property type="nucleotide sequence ID" value="NZ_FOZX01000004.1"/>
</dbReference>
<reference evidence="4" key="1">
    <citation type="submission" date="2016-10" db="EMBL/GenBank/DDBJ databases">
        <authorList>
            <person name="Varghese N."/>
            <person name="Submissions S."/>
        </authorList>
    </citation>
    <scope>NUCLEOTIDE SEQUENCE [LARGE SCALE GENOMIC DNA]</scope>
    <source>
        <strain evidence="4">DSM 44771</strain>
    </source>
</reference>
<keyword evidence="1" id="KW-0479">Metal-binding</keyword>